<evidence type="ECO:0000313" key="2">
    <source>
        <dbReference type="EMBL" id="GBR72735.1"/>
    </source>
</evidence>
<sequence length="160" mass="17520">MADKKKKLSIIVFSGDYDKAFAAFTIASGAAALDYEVNLFFTFFGLDIIKKKRGRHFLGKGFRSRFFNFLLGGRSNLPLSRLNFAGLSPLLLGNLAKKRNVAGVDELIDASLKLGVNFYACETAGVILALQKDDFIPEVKKVIGIGSFLELQEGGTTLFI</sequence>
<dbReference type="Proteomes" id="UP000269352">
    <property type="component" value="Unassembled WGS sequence"/>
</dbReference>
<dbReference type="InterPro" id="IPR032836">
    <property type="entry name" value="DsrE2-like"/>
</dbReference>
<dbReference type="PANTHER" id="PTHR34655:SF2">
    <property type="entry name" value="PEROXIREDOXIN FAMILY PROTEIN"/>
    <property type="match status" value="1"/>
</dbReference>
<dbReference type="SUPFAM" id="SSF75169">
    <property type="entry name" value="DsrEFH-like"/>
    <property type="match status" value="1"/>
</dbReference>
<reference evidence="2 3" key="1">
    <citation type="journal article" date="2019" name="ISME J.">
        <title>Genome analyses of uncultured TG2/ZB3 bacteria in 'Margulisbacteria' specifically attached to ectosymbiotic spirochetes of protists in the termite gut.</title>
        <authorList>
            <person name="Utami Y.D."/>
            <person name="Kuwahara H."/>
            <person name="Igai K."/>
            <person name="Murakami T."/>
            <person name="Sugaya K."/>
            <person name="Morikawa T."/>
            <person name="Nagura Y."/>
            <person name="Yuki M."/>
            <person name="Deevong P."/>
            <person name="Inoue T."/>
            <person name="Kihara K."/>
            <person name="Lo N."/>
            <person name="Yamada A."/>
            <person name="Ohkuma M."/>
            <person name="Hongoh Y."/>
        </authorList>
    </citation>
    <scope>NUCLEOTIDE SEQUENCE [LARGE SCALE GENOMIC DNA]</scope>
    <source>
        <strain evidence="2">NkOx7-01</strain>
    </source>
</reference>
<dbReference type="Pfam" id="PF13686">
    <property type="entry name" value="DrsE_2"/>
    <property type="match status" value="1"/>
</dbReference>
<evidence type="ECO:0000256" key="1">
    <source>
        <dbReference type="SAM" id="Phobius"/>
    </source>
</evidence>
<dbReference type="Gene3D" id="3.40.1260.10">
    <property type="entry name" value="DsrEFH-like"/>
    <property type="match status" value="1"/>
</dbReference>
<dbReference type="AlphaFoldDB" id="A0A388T979"/>
<organism evidence="2 3">
    <name type="scientific">Termititenax aidoneus</name>
    <dbReference type="NCBI Taxonomy" id="2218524"/>
    <lineage>
        <taxon>Bacteria</taxon>
        <taxon>Bacillati</taxon>
        <taxon>Candidatus Margulisiibacteriota</taxon>
        <taxon>Candidatus Termititenacia</taxon>
        <taxon>Candidatus Termititenacales</taxon>
        <taxon>Candidatus Termititenacaceae</taxon>
        <taxon>Candidatus Termititenax</taxon>
    </lineage>
</organism>
<protein>
    <submittedName>
        <fullName evidence="2">Peroxiredoxin family protein</fullName>
    </submittedName>
</protein>
<comment type="caution">
    <text evidence="2">The sequence shown here is derived from an EMBL/GenBank/DDBJ whole genome shotgun (WGS) entry which is preliminary data.</text>
</comment>
<dbReference type="PANTHER" id="PTHR34655">
    <property type="entry name" value="CONSERVED WITHIN P. AEROPHILUM"/>
    <property type="match status" value="1"/>
</dbReference>
<keyword evidence="1" id="KW-1133">Transmembrane helix</keyword>
<proteinExistence type="predicted"/>
<keyword evidence="1" id="KW-0812">Transmembrane</keyword>
<keyword evidence="1" id="KW-0472">Membrane</keyword>
<accession>A0A388T979</accession>
<evidence type="ECO:0000313" key="3">
    <source>
        <dbReference type="Proteomes" id="UP000269352"/>
    </source>
</evidence>
<keyword evidence="3" id="KW-1185">Reference proteome</keyword>
<dbReference type="InterPro" id="IPR027396">
    <property type="entry name" value="DsrEFH-like"/>
</dbReference>
<gene>
    <name evidence="2" type="ORF">NO1_0231</name>
</gene>
<dbReference type="EMBL" id="BGZN01000002">
    <property type="protein sequence ID" value="GBR72735.1"/>
    <property type="molecule type" value="Genomic_DNA"/>
</dbReference>
<name>A0A388T979_TERA1</name>
<feature type="transmembrane region" description="Helical" evidence="1">
    <location>
        <begin position="20"/>
        <end position="46"/>
    </location>
</feature>